<evidence type="ECO:0000313" key="3">
    <source>
        <dbReference type="EMBL" id="AYD89301.1"/>
    </source>
</evidence>
<feature type="transmembrane region" description="Helical" evidence="2">
    <location>
        <begin position="293"/>
        <end position="312"/>
    </location>
</feature>
<name>A0ABM6Z2C8_9ACTO</name>
<evidence type="ECO:0000313" key="4">
    <source>
        <dbReference type="Proteomes" id="UP000273001"/>
    </source>
</evidence>
<feature type="transmembrane region" description="Helical" evidence="2">
    <location>
        <begin position="175"/>
        <end position="199"/>
    </location>
</feature>
<feature type="compositionally biased region" description="Low complexity" evidence="1">
    <location>
        <begin position="453"/>
        <end position="486"/>
    </location>
</feature>
<protein>
    <submittedName>
        <fullName evidence="3">Uncharacterized protein</fullName>
    </submittedName>
</protein>
<feature type="region of interest" description="Disordered" evidence="1">
    <location>
        <begin position="389"/>
        <end position="410"/>
    </location>
</feature>
<keyword evidence="2" id="KW-0812">Transmembrane</keyword>
<evidence type="ECO:0000256" key="1">
    <source>
        <dbReference type="SAM" id="MobiDB-lite"/>
    </source>
</evidence>
<evidence type="ECO:0000256" key="2">
    <source>
        <dbReference type="SAM" id="Phobius"/>
    </source>
</evidence>
<reference evidence="3 4" key="1">
    <citation type="submission" date="2018-09" db="EMBL/GenBank/DDBJ databases">
        <authorList>
            <person name="Li J."/>
        </authorList>
    </citation>
    <scope>NUCLEOTIDE SEQUENCE [LARGE SCALE GENOMIC DNA]</scope>
    <source>
        <strain evidence="3 4">2129</strain>
    </source>
</reference>
<feature type="transmembrane region" description="Helical" evidence="2">
    <location>
        <begin position="332"/>
        <end position="356"/>
    </location>
</feature>
<feature type="transmembrane region" description="Helical" evidence="2">
    <location>
        <begin position="501"/>
        <end position="523"/>
    </location>
</feature>
<feature type="transmembrane region" description="Helical" evidence="2">
    <location>
        <begin position="206"/>
        <end position="230"/>
    </location>
</feature>
<keyword evidence="2" id="KW-0472">Membrane</keyword>
<feature type="region of interest" description="Disordered" evidence="1">
    <location>
        <begin position="437"/>
        <end position="495"/>
    </location>
</feature>
<gene>
    <name evidence="3" type="ORF">D5R93_03140</name>
</gene>
<keyword evidence="2" id="KW-1133">Transmembrane helix</keyword>
<feature type="transmembrane region" description="Helical" evidence="2">
    <location>
        <begin position="62"/>
        <end position="81"/>
    </location>
</feature>
<feature type="transmembrane region" description="Helical" evidence="2">
    <location>
        <begin position="257"/>
        <end position="281"/>
    </location>
</feature>
<keyword evidence="4" id="KW-1185">Reference proteome</keyword>
<proteinExistence type="predicted"/>
<feature type="transmembrane region" description="Helical" evidence="2">
    <location>
        <begin position="33"/>
        <end position="55"/>
    </location>
</feature>
<accession>A0ABM6Z2C8</accession>
<dbReference type="EMBL" id="CP032514">
    <property type="protein sequence ID" value="AYD89301.1"/>
    <property type="molecule type" value="Genomic_DNA"/>
</dbReference>
<organism evidence="3 4">
    <name type="scientific">Actinomyces lilanjuaniae</name>
    <dbReference type="NCBI Taxonomy" id="2321394"/>
    <lineage>
        <taxon>Bacteria</taxon>
        <taxon>Bacillati</taxon>
        <taxon>Actinomycetota</taxon>
        <taxon>Actinomycetes</taxon>
        <taxon>Actinomycetales</taxon>
        <taxon>Actinomycetaceae</taxon>
        <taxon>Actinomyces</taxon>
    </lineage>
</organism>
<feature type="region of interest" description="Disordered" evidence="1">
    <location>
        <begin position="803"/>
        <end position="826"/>
    </location>
</feature>
<dbReference type="Proteomes" id="UP000273001">
    <property type="component" value="Chromosome"/>
</dbReference>
<sequence>MQAVVLGGALLSALLLMAATSEAREDLNLPASLSALLVLMGAALGGQLSITATFFIQVSATVTVLPLGTLLAIGCGVYLVARRRAPVDGSSLHRAATLQRCAVEALATGLLLGLLTGLPRAGGDSGDGLSVSSSPLPTVVLVSVVVMTALSAARLDRAAVIGLPIGLRQAGREVWALLVSLGTVTGAVTLVAGTAWALAEGVPQALALLIVYLPNLVVVLLSLATLGGLVARGEVAGLGVAANSSEDSLVTVGDLPVGAVLLLVVTVLLATVVAAARVGVLRARSRGAVLARTWPLAVAALALSVPLLYVLVPARMSGGGEMVSASAMPSGWSFITVSLLACVVSVLAEYLPAWLYANANQLLRVMVGTRAVTEWVSGRSSLGGSMGVAQGTGQAGQAEGSHTWSYGTDPATGAATATDLSTGALFVEDASTGQWVLQGHPASGSPVSASAEVADPVSSDPVSSDLAAPGQQAPAPTASQQAQALPEPQPMSPQARRRMRLVLGTAGLLLVLVVVGMACVNFLNGRRGPDQEVEAYLDLLSQGRAEAATQMVDPGVPNSQRALLNDEALAAATSRVEVVTVSEPQVEEDTAKVSTTLSLDGEHFDFTFTVARGDRQYGLLDTWEVTTPLVVPVTFSSADGLDAISVAGTDLALEASEEEYSSTSTTLQYVYAGTYDVGVPQSLASYLTAETSSLIALPASAAADMLMEVTSEPTQELEDLVLEEVKAQTESCASVPGNTDAVCPSEVQDTDLASLKVTQDASGLDEVTASSFASEQIIISVTQNPSQWNKDPKPRSVRFTFSGSIEWPEGGGEPEVTVDSSSPSWG</sequence>
<feature type="transmembrane region" description="Helical" evidence="2">
    <location>
        <begin position="97"/>
        <end position="115"/>
    </location>
</feature>
<feature type="compositionally biased region" description="Low complexity" evidence="1">
    <location>
        <begin position="389"/>
        <end position="400"/>
    </location>
</feature>